<keyword evidence="1" id="KW-0472">Membrane</keyword>
<dbReference type="Proteomes" id="UP000242519">
    <property type="component" value="Unassembled WGS sequence"/>
</dbReference>
<dbReference type="Pfam" id="PF06985">
    <property type="entry name" value="HET"/>
    <property type="match status" value="1"/>
</dbReference>
<keyword evidence="4" id="KW-1185">Reference proteome</keyword>
<dbReference type="PANTHER" id="PTHR24148">
    <property type="entry name" value="ANKYRIN REPEAT DOMAIN-CONTAINING PROTEIN 39 HOMOLOG-RELATED"/>
    <property type="match status" value="1"/>
</dbReference>
<keyword evidence="1" id="KW-0812">Transmembrane</keyword>
<evidence type="ECO:0000256" key="1">
    <source>
        <dbReference type="SAM" id="Phobius"/>
    </source>
</evidence>
<proteinExistence type="predicted"/>
<accession>A0A218YUC6</accession>
<name>A0A218YUC6_9HELO</name>
<feature type="domain" description="Heterokaryon incompatibility" evidence="2">
    <location>
        <begin position="316"/>
        <end position="496"/>
    </location>
</feature>
<evidence type="ECO:0000313" key="3">
    <source>
        <dbReference type="EMBL" id="OWO99126.1"/>
    </source>
</evidence>
<keyword evidence="1" id="KW-1133">Transmembrane helix</keyword>
<sequence length="910" mass="105088">MWSTLFIGAGIILLSRSSSRSSGSFLNRFSWTDLSIVQAVPWYGLASVVLVIRHYQGLLARISYFLLLFYWFVWVSGGGGLQFSRYIQIIMELFRSSSAQGGETDHLGRHWTINIAEVLITAATNELLDIMLPNWLWSRITFQLVLTLFVFGQPVFQMFLQRQITRISRINRAMYRWRDYGLERIWLSASSLLENQLTKSIKYSLWWACFQTYQNLTPDIMMRLLTNLCTFRMMCSVFYGYAATPTWVGRLIRYLLFYQFWIRELSRFSNPDPPPYKYTALEKPDHIRLILLHPRFGFRPVSCSMLNGPHMRLLFYEAVSYTWGSPERSEEIQVDGCTMMVTKSAYEILAASSSQFLPQLLWIDAICIDQDNTKEKEVQVPLMDKIYSNALFTTIFLGQSSIPALQLQERGKWLPYRFDDMCPPDDQSRRHFETGRLAFDIFNEFRILREPILRNGQDVYEMYDSISSNKSRSKQWLALLTLLQHPWFARVWVVQEVALSPRVQVRYGDEVIDWEVMASAIKMIHNLRHFRLWLEWSHGVQLRHAEHSSLYNIIRMDRLRNSLWPSDKYSRAKDINIADALTESFYFTATNPRDQVYGLMSLCMKDRISLPVDYEAPVESVYLNAATELISRRSFGILFGFAGLGNRSQSGSISSKLPSWVPDWTDSPQYDRIRHPDEDSFDYRWRARRGQIQQPVPSIFLINEKILLMSVTFVDTIADVGPALFDTSTNKRGNGVIDEMRCLQRNYVGCIGFLSTSPYARDPYDYHGSQQSLLGAFHHTLVTDHNVDMAAWVRGLGAFHWFSDTSSLTVQREIYTVLQSMDHITMEIESHCGGRRLFVGDKKWMGLCPPGTEKGDLICAVTGLTIPIILRKASDRLRGQYQLVGECYCHGLGSSGKDSALGSERTIEVI</sequence>
<protein>
    <recommendedName>
        <fullName evidence="2">Heterokaryon incompatibility domain-containing protein</fullName>
    </recommendedName>
</protein>
<dbReference type="Pfam" id="PF26639">
    <property type="entry name" value="Het-6_barrel"/>
    <property type="match status" value="1"/>
</dbReference>
<comment type="caution">
    <text evidence="3">The sequence shown here is derived from an EMBL/GenBank/DDBJ whole genome shotgun (WGS) entry which is preliminary data.</text>
</comment>
<dbReference type="STRING" id="503106.A0A218YUC6"/>
<dbReference type="InParanoid" id="A0A218YUC6"/>
<dbReference type="InterPro" id="IPR010730">
    <property type="entry name" value="HET"/>
</dbReference>
<organism evidence="3 4">
    <name type="scientific">Diplocarpon coronariae</name>
    <dbReference type="NCBI Taxonomy" id="2795749"/>
    <lineage>
        <taxon>Eukaryota</taxon>
        <taxon>Fungi</taxon>
        <taxon>Dikarya</taxon>
        <taxon>Ascomycota</taxon>
        <taxon>Pezizomycotina</taxon>
        <taxon>Leotiomycetes</taxon>
        <taxon>Helotiales</taxon>
        <taxon>Drepanopezizaceae</taxon>
        <taxon>Diplocarpon</taxon>
    </lineage>
</organism>
<dbReference type="EMBL" id="MZNU01000369">
    <property type="protein sequence ID" value="OWO99126.1"/>
    <property type="molecule type" value="Genomic_DNA"/>
</dbReference>
<dbReference type="PANTHER" id="PTHR24148:SF64">
    <property type="entry name" value="HETEROKARYON INCOMPATIBILITY DOMAIN-CONTAINING PROTEIN"/>
    <property type="match status" value="1"/>
</dbReference>
<dbReference type="AlphaFoldDB" id="A0A218YUC6"/>
<feature type="transmembrane region" description="Helical" evidence="1">
    <location>
        <begin position="35"/>
        <end position="52"/>
    </location>
</feature>
<reference evidence="3 4" key="1">
    <citation type="submission" date="2017-04" db="EMBL/GenBank/DDBJ databases">
        <title>Draft genome sequence of Marssonina coronaria NL1: causal agent of apple blotch.</title>
        <authorList>
            <person name="Cheng Q."/>
        </authorList>
    </citation>
    <scope>NUCLEOTIDE SEQUENCE [LARGE SCALE GENOMIC DNA]</scope>
    <source>
        <strain evidence="3 4">NL1</strain>
    </source>
</reference>
<dbReference type="InterPro" id="IPR052895">
    <property type="entry name" value="HetReg/Transcr_Mod"/>
</dbReference>
<feature type="transmembrane region" description="Helical" evidence="1">
    <location>
        <begin position="64"/>
        <end position="83"/>
    </location>
</feature>
<gene>
    <name evidence="3" type="ORF">B2J93_1924</name>
</gene>
<evidence type="ECO:0000313" key="4">
    <source>
        <dbReference type="Proteomes" id="UP000242519"/>
    </source>
</evidence>
<dbReference type="OrthoDB" id="2157530at2759"/>
<evidence type="ECO:0000259" key="2">
    <source>
        <dbReference type="Pfam" id="PF06985"/>
    </source>
</evidence>